<evidence type="ECO:0000259" key="6">
    <source>
        <dbReference type="Pfam" id="PF12256"/>
    </source>
</evidence>
<feature type="domain" description="Insecticide toxin TcdB middle/N-terminal" evidence="6">
    <location>
        <begin position="621"/>
        <end position="761"/>
    </location>
</feature>
<dbReference type="Pfam" id="PF12255">
    <property type="entry name" value="TcdB_toxin_midC"/>
    <property type="match status" value="1"/>
</dbReference>
<feature type="compositionally biased region" description="Basic and acidic residues" evidence="4">
    <location>
        <begin position="896"/>
        <end position="917"/>
    </location>
</feature>
<feature type="region of interest" description="Disordered" evidence="4">
    <location>
        <begin position="896"/>
        <end position="928"/>
    </location>
</feature>
<comment type="subcellular location">
    <subcellularLocation>
        <location evidence="1">Secreted</location>
    </subcellularLocation>
</comment>
<name>A0A919PTL9_9ACTN</name>
<dbReference type="PANTHER" id="PTHR32305">
    <property type="match status" value="1"/>
</dbReference>
<dbReference type="Gene3D" id="2.180.10.10">
    <property type="entry name" value="RHS repeat-associated core"/>
    <property type="match status" value="1"/>
</dbReference>
<dbReference type="NCBIfam" id="TIGR03696">
    <property type="entry name" value="Rhs_assc_core"/>
    <property type="match status" value="1"/>
</dbReference>
<dbReference type="InterPro" id="IPR022044">
    <property type="entry name" value="TcdB_toxin_mid/C"/>
</dbReference>
<keyword evidence="2" id="KW-0964">Secreted</keyword>
<dbReference type="PANTHER" id="PTHR32305:SF15">
    <property type="entry name" value="PROTEIN RHSA-RELATED"/>
    <property type="match status" value="1"/>
</dbReference>
<gene>
    <name evidence="7" type="ORF">Dsi01nite_080280</name>
</gene>
<proteinExistence type="predicted"/>
<sequence length="2416" mass="258560">MLSLPTGGAPARGFDPLIGVDPATGAATMSVPVHTTPARGTGPRLTLEYAAGGGNGPFGPGWTLAPQAIGRMTNRGVPRYDSTDTFTLTGIGRLTPALDAATGRPDRRTLDGWSVTTYQAVDDGALPLVERWAGEHGEHWRVVSNDGTTTVFGRGDAARVRDPDDPRRVFQWLAEESVDAHGNAMRFTYKAEDGAAVREEVFERGRVRTAYRYPERIEYGSTPHGHAYEVVFDYGEHDVDGPDPYTPTRPWPERADPFSGYAAGFEIRTYRLCRGVLVFHRLPELGGRPSLVAATRFGYREDPHGSLLTSVSLTGFGPETQQASLPPLRFTYTDYAPDPVPRFEPLRIDGAPAAPGYLARGGFQPADLDGVGLPGLLHSAGNAAVYYPPRGEGRYGAPEPLPSVPDTDGLAAPDLSVSDLDGDGGLQLLVLTRAAAGCFTRRDGTWAPFRPLHSVPTMLAAPRGELADLDGDGRAELVFVGRDSVVYHPSLGTAGFGPALARPRPKDFPAAGDGGAAGFVTFAGAFGDGLAHRIEVRDGAVTVWPSLGHGRFAAAVRLAGAPRLPDGLTAADVHLADLDGTGTADLVLAFPDHLRVYRNRSGNGFGAPFTVPLPVTLGRLDQLSFADVRGTGTTAIVVSRMAPTVEHRFTDLCRGQRPNLLRGADNGTGGSCAIGYASSTRYRLADQRAGRPWSGRTPYPQQVVAELTAVDAVTGATLRCAYDYHDGWFDPVDRTFGGFGLVEATQTQQGVEPVRTRTWLHVGTSAGAAPARYWAGDPDAYPMPDCVLDPAVRAAGGDTVRQAFRALRGRLLRTEVFGADPVPYAVTASTYRVRLRRAATASGPGSFLVEPREHIEYAYEREPADPRVRHSMVLESTLGDPGPADTYRELTVSVDYPRRPRAAGDDRDVPEQRELRASAETAESSRVTDGFRRVGAPLERRTVDLGGLPAPAAAYFTFAELSTVVAAALATPIPYGTPFSGAAPQSRPATATRIRYWDAVQERPLPPGRVTAAALVHHRSEAAFSPEWLADVFGDRVTPAELTTAGYRQDPDGSWWRPGPVITYLDAAGFHLPARVDGQPDGPFLRATAGYDPLLLVRVSATRFVDPDTPLTEVAEVDYRVAASRQVTDANGVVRQVCYDPLGRVAATSVFKGGTGDGDLAGYRLRPPAPVDRVLADPGHYLQRAATYHGYDDTARPAAGVTLTRPGFVSDPGPAGLVEAQVAYADGFGRVTQRRTAAEGGRWIVSGSTARTISGLSTEDRLPWHGAGPGFGLDGAAPPHVSLRDPLGRPVHERTPKGFLGRTVHRPWRREVSDADDTVLESPYYVEFMAAYPPDPTPAQRAEKDALDKAARFAGTPTVSVLDVRGNPVRLVEDALGDVGADAFTAIAGDGSAALREDLIGRGYLADTGGRTAVTAAFRPYRPGFALRLDPAFQPYAEAVTDLLRTAVLTSVAGFDGQGRLVRAMDPRLHRCGVDSAAYAYPMGAAEPALAASADAGPRRLLADGRGRPVAEWDGRDVRTDRTFDGLDRPLTTVVAGRLAECMTYGEHRPDPSGANLNGRLYLVRDGSGTVCTPRYAITGEAVESQRRYTLDHTTAVDWSGDVPLDPEPYRTLLRYDARGRLVDRVTPDGLIMLLGYHVSGRLATVAGTDAGGTVTRYLTDAGYTAAGERARTVYGDGAVQVATHEETTGRLLDLVTTGRDGAVLQRVHHAYDPVGNVTWTGDHTPGLVFAAPQPEAVGDFRYDGIYRLLRATGLQHPGIDATTYATGFKQSLAAGLDDPAAVLVPYTETYTYDDAGNLLSVQHDASVSFRRATPVQPTSNRLAGTAYDGGGNPLSVTVDGPVALTWDDQGRLAHTSPARRPGGGSERTWFGYDAEGIRTRTVVERFDPAGGLVATVETRTIGGWSQERVDGAVAGSRLWLAPAGRPLVEVGPAVSFQVGDRLGSVSLELDGGTGGVTSFEAYFPYGGSTVVAGPSGPDKTDRFTGQTADDSTSLYRFPARYQAPWLGRFVEPDPSGPLDGLNLYAYTGGNPLTFVDPTGRGHEDPDPDQPSVQSITHSFAGGLYYALMNSLNHAFVLAPEALRQKFGGTPEERQIAAANAAARRDELKLIYVFGIPRLYGVDPDAYLPTEVSEFLQPTRWPLSTYDLPYYGSAMNDRVRAAVERPETYAATAGNIVGSALTVGSVLGVGRHLALRVLPAMLAWTVPGRIATVALSVTLAAIGRAAENDQVWAAYQRDLADQPWHTRNSQYYYDTYLHGARRTELFMQHQEQQTNANRPDDSTIFGIAAGLLVLRVLALRWTDPRRALRHTLGPIPYGTPVPFMLTGSPDPADRIPPARPALLVAPPANTLTRVDRYDRAQAGALTHHWSRSLPGRVRFPVAARFAGLAGLGGLGAAAVQAAASQLSNGHRNLSNK</sequence>
<evidence type="ECO:0000313" key="8">
    <source>
        <dbReference type="Proteomes" id="UP000660611"/>
    </source>
</evidence>
<evidence type="ECO:0000313" key="7">
    <source>
        <dbReference type="EMBL" id="GIG49987.1"/>
    </source>
</evidence>
<dbReference type="InterPro" id="IPR022385">
    <property type="entry name" value="Rhs_assc_core"/>
</dbReference>
<evidence type="ECO:0000256" key="3">
    <source>
        <dbReference type="ARBA" id="ARBA00023026"/>
    </source>
</evidence>
<evidence type="ECO:0000256" key="4">
    <source>
        <dbReference type="SAM" id="MobiDB-lite"/>
    </source>
</evidence>
<dbReference type="InterPro" id="IPR050708">
    <property type="entry name" value="T6SS_VgrG/RHS"/>
</dbReference>
<comment type="caution">
    <text evidence="7">The sequence shown here is derived from an EMBL/GenBank/DDBJ whole genome shotgun (WGS) entry which is preliminary data.</text>
</comment>
<dbReference type="InterPro" id="IPR022045">
    <property type="entry name" value="TcdB_toxin_mid/N"/>
</dbReference>
<reference evidence="7" key="1">
    <citation type="submission" date="2021-01" db="EMBL/GenBank/DDBJ databases">
        <title>Whole genome shotgun sequence of Dactylosporangium siamense NBRC 106093.</title>
        <authorList>
            <person name="Komaki H."/>
            <person name="Tamura T."/>
        </authorList>
    </citation>
    <scope>NUCLEOTIDE SEQUENCE</scope>
    <source>
        <strain evidence="7">NBRC 106093</strain>
    </source>
</reference>
<dbReference type="GO" id="GO:0005576">
    <property type="term" value="C:extracellular region"/>
    <property type="evidence" value="ECO:0007669"/>
    <property type="project" value="UniProtKB-SubCell"/>
</dbReference>
<keyword evidence="3" id="KW-0843">Virulence</keyword>
<dbReference type="Proteomes" id="UP000660611">
    <property type="component" value="Unassembled WGS sequence"/>
</dbReference>
<protein>
    <submittedName>
        <fullName evidence="7">Uncharacterized protein</fullName>
    </submittedName>
</protein>
<evidence type="ECO:0000259" key="5">
    <source>
        <dbReference type="Pfam" id="PF12255"/>
    </source>
</evidence>
<accession>A0A919PTL9</accession>
<dbReference type="GO" id="GO:0005737">
    <property type="term" value="C:cytoplasm"/>
    <property type="evidence" value="ECO:0007669"/>
    <property type="project" value="InterPro"/>
</dbReference>
<organism evidence="7 8">
    <name type="scientific">Dactylosporangium siamense</name>
    <dbReference type="NCBI Taxonomy" id="685454"/>
    <lineage>
        <taxon>Bacteria</taxon>
        <taxon>Bacillati</taxon>
        <taxon>Actinomycetota</taxon>
        <taxon>Actinomycetes</taxon>
        <taxon>Micromonosporales</taxon>
        <taxon>Micromonosporaceae</taxon>
        <taxon>Dactylosporangium</taxon>
    </lineage>
</organism>
<dbReference type="Pfam" id="PF03534">
    <property type="entry name" value="SpvB"/>
    <property type="match status" value="1"/>
</dbReference>
<dbReference type="InterPro" id="IPR003284">
    <property type="entry name" value="Sal_SpvB"/>
</dbReference>
<dbReference type="EMBL" id="BONQ01000126">
    <property type="protein sequence ID" value="GIG49987.1"/>
    <property type="molecule type" value="Genomic_DNA"/>
</dbReference>
<dbReference type="SUPFAM" id="SSF69318">
    <property type="entry name" value="Integrin alpha N-terminal domain"/>
    <property type="match status" value="1"/>
</dbReference>
<evidence type="ECO:0000256" key="2">
    <source>
        <dbReference type="ARBA" id="ARBA00022525"/>
    </source>
</evidence>
<keyword evidence="8" id="KW-1185">Reference proteome</keyword>
<evidence type="ECO:0000256" key="1">
    <source>
        <dbReference type="ARBA" id="ARBA00004613"/>
    </source>
</evidence>
<feature type="domain" description="Insecticide toxin TcdB middle/C-terminal" evidence="5">
    <location>
        <begin position="803"/>
        <end position="902"/>
    </location>
</feature>
<dbReference type="Pfam" id="PF12256">
    <property type="entry name" value="TcdB_toxin_midN"/>
    <property type="match status" value="1"/>
</dbReference>
<dbReference type="InterPro" id="IPR028994">
    <property type="entry name" value="Integrin_alpha_N"/>
</dbReference>